<sequence length="141" mass="15789">MDRSDILDQALALCELKLFSDCPPRQTIMEGGWICFKRLMVDHACKFFVQKVVCNLLDNLDIRLVTFLVPLEMTAGCEKIQLEALVHYKSHHESQHPRGLGKAHPLTHSLSILPRARVLSLTLLHAEAFPFSGTSGLRSPG</sequence>
<dbReference type="Proteomes" id="UP001552299">
    <property type="component" value="Unassembled WGS sequence"/>
</dbReference>
<gene>
    <name evidence="1" type="ORF">M5K25_004943</name>
</gene>
<name>A0ABD0VGM8_DENTH</name>
<evidence type="ECO:0000313" key="1">
    <source>
        <dbReference type="EMBL" id="KAL0924135.1"/>
    </source>
</evidence>
<dbReference type="AlphaFoldDB" id="A0ABD0VGM8"/>
<organism evidence="1 2">
    <name type="scientific">Dendrobium thyrsiflorum</name>
    <name type="common">Pinecone-like raceme dendrobium</name>
    <name type="synonym">Orchid</name>
    <dbReference type="NCBI Taxonomy" id="117978"/>
    <lineage>
        <taxon>Eukaryota</taxon>
        <taxon>Viridiplantae</taxon>
        <taxon>Streptophyta</taxon>
        <taxon>Embryophyta</taxon>
        <taxon>Tracheophyta</taxon>
        <taxon>Spermatophyta</taxon>
        <taxon>Magnoliopsida</taxon>
        <taxon>Liliopsida</taxon>
        <taxon>Asparagales</taxon>
        <taxon>Orchidaceae</taxon>
        <taxon>Epidendroideae</taxon>
        <taxon>Malaxideae</taxon>
        <taxon>Dendrobiinae</taxon>
        <taxon>Dendrobium</taxon>
    </lineage>
</organism>
<keyword evidence="2" id="KW-1185">Reference proteome</keyword>
<comment type="caution">
    <text evidence="1">The sequence shown here is derived from an EMBL/GenBank/DDBJ whole genome shotgun (WGS) entry which is preliminary data.</text>
</comment>
<evidence type="ECO:0000313" key="2">
    <source>
        <dbReference type="Proteomes" id="UP001552299"/>
    </source>
</evidence>
<protein>
    <submittedName>
        <fullName evidence="1">Uncharacterized protein</fullName>
    </submittedName>
</protein>
<dbReference type="EMBL" id="JANQDX010000005">
    <property type="protein sequence ID" value="KAL0924135.1"/>
    <property type="molecule type" value="Genomic_DNA"/>
</dbReference>
<proteinExistence type="predicted"/>
<accession>A0ABD0VGM8</accession>
<reference evidence="1 2" key="1">
    <citation type="journal article" date="2024" name="Plant Biotechnol. J.">
        <title>Dendrobium thyrsiflorum genome and its molecular insights into genes involved in important horticultural traits.</title>
        <authorList>
            <person name="Chen B."/>
            <person name="Wang J.Y."/>
            <person name="Zheng P.J."/>
            <person name="Li K.L."/>
            <person name="Liang Y.M."/>
            <person name="Chen X.F."/>
            <person name="Zhang C."/>
            <person name="Zhao X."/>
            <person name="He X."/>
            <person name="Zhang G.Q."/>
            <person name="Liu Z.J."/>
            <person name="Xu Q."/>
        </authorList>
    </citation>
    <scope>NUCLEOTIDE SEQUENCE [LARGE SCALE GENOMIC DNA]</scope>
    <source>
        <strain evidence="1">GZMU011</strain>
    </source>
</reference>